<dbReference type="Gene3D" id="1.10.3720.10">
    <property type="entry name" value="MetI-like"/>
    <property type="match status" value="1"/>
</dbReference>
<dbReference type="OrthoDB" id="9782004at2"/>
<comment type="similarity">
    <text evidence="8">Belongs to the binding-protein-dependent transport system permease family.</text>
</comment>
<dbReference type="InterPro" id="IPR035906">
    <property type="entry name" value="MetI-like_sf"/>
</dbReference>
<evidence type="ECO:0000259" key="9">
    <source>
        <dbReference type="PROSITE" id="PS50928"/>
    </source>
</evidence>
<dbReference type="PANTHER" id="PTHR43357">
    <property type="entry name" value="INNER MEMBRANE ABC TRANSPORTER PERMEASE PROTEIN YDCV"/>
    <property type="match status" value="1"/>
</dbReference>
<dbReference type="Pfam" id="PF00528">
    <property type="entry name" value="BPD_transp_1"/>
    <property type="match status" value="1"/>
</dbReference>
<dbReference type="EMBL" id="MIJE01000011">
    <property type="protein sequence ID" value="OEF97478.1"/>
    <property type="molecule type" value="Genomic_DNA"/>
</dbReference>
<evidence type="ECO:0000256" key="5">
    <source>
        <dbReference type="ARBA" id="ARBA00022692"/>
    </source>
</evidence>
<organism evidence="10 11">
    <name type="scientific">Desulfuribacillus alkaliarsenatis</name>
    <dbReference type="NCBI Taxonomy" id="766136"/>
    <lineage>
        <taxon>Bacteria</taxon>
        <taxon>Bacillati</taxon>
        <taxon>Bacillota</taxon>
        <taxon>Desulfuribacillia</taxon>
        <taxon>Desulfuribacillales</taxon>
        <taxon>Desulfuribacillaceae</taxon>
        <taxon>Desulfuribacillus</taxon>
    </lineage>
</organism>
<accession>A0A1E5G337</accession>
<dbReference type="RefSeq" id="WP_069642876.1">
    <property type="nucleotide sequence ID" value="NZ_MIJE01000011.1"/>
</dbReference>
<comment type="caution">
    <text evidence="10">The sequence shown here is derived from an EMBL/GenBank/DDBJ whole genome shotgun (WGS) entry which is preliminary data.</text>
</comment>
<feature type="transmembrane region" description="Helical" evidence="8">
    <location>
        <begin position="202"/>
        <end position="235"/>
    </location>
</feature>
<dbReference type="GO" id="GO:0055085">
    <property type="term" value="P:transmembrane transport"/>
    <property type="evidence" value="ECO:0007669"/>
    <property type="project" value="InterPro"/>
</dbReference>
<dbReference type="PROSITE" id="PS50928">
    <property type="entry name" value="ABC_TM1"/>
    <property type="match status" value="1"/>
</dbReference>
<dbReference type="SUPFAM" id="SSF161098">
    <property type="entry name" value="MetI-like"/>
    <property type="match status" value="1"/>
</dbReference>
<dbReference type="AlphaFoldDB" id="A0A1E5G337"/>
<keyword evidence="4" id="KW-0997">Cell inner membrane</keyword>
<evidence type="ECO:0000256" key="8">
    <source>
        <dbReference type="RuleBase" id="RU363032"/>
    </source>
</evidence>
<feature type="transmembrane region" description="Helical" evidence="8">
    <location>
        <begin position="141"/>
        <end position="160"/>
    </location>
</feature>
<dbReference type="Proteomes" id="UP000094296">
    <property type="component" value="Unassembled WGS sequence"/>
</dbReference>
<evidence type="ECO:0000256" key="1">
    <source>
        <dbReference type="ARBA" id="ARBA00004429"/>
    </source>
</evidence>
<keyword evidence="6 8" id="KW-1133">Transmembrane helix</keyword>
<evidence type="ECO:0000313" key="10">
    <source>
        <dbReference type="EMBL" id="OEF97478.1"/>
    </source>
</evidence>
<sequence>MCNSRNTCEKVGHVNYLKYLLVGSFILVVVLPIALLVIQSFAFRWSWGSVLPTAFSLRGWQVLLQEPKVLSAVCITVLVGTIVIAINLLIAIPAGRAMAFNDFKGKTIVDVILFMPILVPALAVAMGIHLTMIRLGLANTVWGVVLVHCIPTVPYAIRILRTGYERMGQRWLEQARTLGASSWKCFLTVTLPMLLPSIRTTIFLVFLISLSQYALTAIVSGGSVITLAMIYYPFLQTVDNAVIASFSLLFALIPILFLAVIELFFRYAIPYQRSFSYREEAVQEGGKGHVC</sequence>
<feature type="domain" description="ABC transmembrane type-1" evidence="9">
    <location>
        <begin position="73"/>
        <end position="261"/>
    </location>
</feature>
<reference evidence="10 11" key="1">
    <citation type="submission" date="2016-09" db="EMBL/GenBank/DDBJ databases">
        <title>Draft genome sequence for the type strain of Desulfuribacillus alkaliarsenatis AHT28, an obligately anaerobic, sulfidogenic bacterium isolated from Russian soda lake sediments.</title>
        <authorList>
            <person name="Abin C.A."/>
            <person name="Hollibaugh J.T."/>
        </authorList>
    </citation>
    <scope>NUCLEOTIDE SEQUENCE [LARGE SCALE GENOMIC DNA]</scope>
    <source>
        <strain evidence="10 11">AHT28</strain>
    </source>
</reference>
<dbReference type="STRING" id="766136.BHF68_04540"/>
<keyword evidence="3" id="KW-1003">Cell membrane</keyword>
<name>A0A1E5G337_9FIRM</name>
<dbReference type="CDD" id="cd06261">
    <property type="entry name" value="TM_PBP2"/>
    <property type="match status" value="1"/>
</dbReference>
<evidence type="ECO:0000256" key="6">
    <source>
        <dbReference type="ARBA" id="ARBA00022989"/>
    </source>
</evidence>
<feature type="transmembrane region" description="Helical" evidence="8">
    <location>
        <begin position="241"/>
        <end position="265"/>
    </location>
</feature>
<keyword evidence="5 8" id="KW-0812">Transmembrane</keyword>
<keyword evidence="2 8" id="KW-0813">Transport</keyword>
<keyword evidence="7 8" id="KW-0472">Membrane</keyword>
<evidence type="ECO:0000256" key="3">
    <source>
        <dbReference type="ARBA" id="ARBA00022475"/>
    </source>
</evidence>
<feature type="transmembrane region" description="Helical" evidence="8">
    <location>
        <begin position="19"/>
        <end position="38"/>
    </location>
</feature>
<dbReference type="InterPro" id="IPR000515">
    <property type="entry name" value="MetI-like"/>
</dbReference>
<keyword evidence="11" id="KW-1185">Reference proteome</keyword>
<dbReference type="GO" id="GO:0005886">
    <property type="term" value="C:plasma membrane"/>
    <property type="evidence" value="ECO:0007669"/>
    <property type="project" value="UniProtKB-SubCell"/>
</dbReference>
<feature type="transmembrane region" description="Helical" evidence="8">
    <location>
        <begin position="69"/>
        <end position="90"/>
    </location>
</feature>
<proteinExistence type="inferred from homology"/>
<evidence type="ECO:0000313" key="11">
    <source>
        <dbReference type="Proteomes" id="UP000094296"/>
    </source>
</evidence>
<dbReference type="PANTHER" id="PTHR43357:SF4">
    <property type="entry name" value="INNER MEMBRANE ABC TRANSPORTER PERMEASE PROTEIN YDCV"/>
    <property type="match status" value="1"/>
</dbReference>
<feature type="transmembrane region" description="Helical" evidence="8">
    <location>
        <begin position="111"/>
        <end position="135"/>
    </location>
</feature>
<protein>
    <submittedName>
        <fullName evidence="10">ABC transporter permease</fullName>
    </submittedName>
</protein>
<gene>
    <name evidence="10" type="ORF">BHF68_04540</name>
</gene>
<evidence type="ECO:0000256" key="7">
    <source>
        <dbReference type="ARBA" id="ARBA00023136"/>
    </source>
</evidence>
<evidence type="ECO:0000256" key="2">
    <source>
        <dbReference type="ARBA" id="ARBA00022448"/>
    </source>
</evidence>
<evidence type="ECO:0000256" key="4">
    <source>
        <dbReference type="ARBA" id="ARBA00022519"/>
    </source>
</evidence>
<comment type="subcellular location">
    <subcellularLocation>
        <location evidence="1">Cell inner membrane</location>
        <topology evidence="1">Multi-pass membrane protein</topology>
    </subcellularLocation>
    <subcellularLocation>
        <location evidence="8">Cell membrane</location>
        <topology evidence="8">Multi-pass membrane protein</topology>
    </subcellularLocation>
</comment>